<dbReference type="EMBL" id="QBLH01002303">
    <property type="protein sequence ID" value="TGZ48794.1"/>
    <property type="molecule type" value="Genomic_DNA"/>
</dbReference>
<feature type="region of interest" description="Disordered" evidence="1">
    <location>
        <begin position="62"/>
        <end position="82"/>
    </location>
</feature>
<keyword evidence="3" id="KW-1185">Reference proteome</keyword>
<evidence type="ECO:0000313" key="3">
    <source>
        <dbReference type="Proteomes" id="UP000310200"/>
    </source>
</evidence>
<reference evidence="2 3" key="1">
    <citation type="journal article" date="2019" name="Philos. Trans. R. Soc. Lond., B, Biol. Sci.">
        <title>Ant behaviour and brain gene expression of defending hosts depend on the ecological success of the intruding social parasite.</title>
        <authorList>
            <person name="Kaur R."/>
            <person name="Stoldt M."/>
            <person name="Jongepier E."/>
            <person name="Feldmeyer B."/>
            <person name="Menzel F."/>
            <person name="Bornberg-Bauer E."/>
            <person name="Foitzik S."/>
        </authorList>
    </citation>
    <scope>NUCLEOTIDE SEQUENCE [LARGE SCALE GENOMIC DNA]</scope>
    <source>
        <tissue evidence="2">Whole body</tissue>
    </source>
</reference>
<proteinExistence type="predicted"/>
<feature type="region of interest" description="Disordered" evidence="1">
    <location>
        <begin position="126"/>
        <end position="149"/>
    </location>
</feature>
<gene>
    <name evidence="2" type="ORF">DBV15_09933</name>
</gene>
<dbReference type="AlphaFoldDB" id="A0A4V6RGH7"/>
<protein>
    <submittedName>
        <fullName evidence="2">Uncharacterized protein</fullName>
    </submittedName>
</protein>
<evidence type="ECO:0000313" key="2">
    <source>
        <dbReference type="EMBL" id="TGZ48794.1"/>
    </source>
</evidence>
<name>A0A4V6RGH7_9HYME</name>
<comment type="caution">
    <text evidence="2">The sequence shown here is derived from an EMBL/GenBank/DDBJ whole genome shotgun (WGS) entry which is preliminary data.</text>
</comment>
<evidence type="ECO:0000256" key="1">
    <source>
        <dbReference type="SAM" id="MobiDB-lite"/>
    </source>
</evidence>
<dbReference type="Proteomes" id="UP000310200">
    <property type="component" value="Unassembled WGS sequence"/>
</dbReference>
<organism evidence="2 3">
    <name type="scientific">Temnothorax longispinosus</name>
    <dbReference type="NCBI Taxonomy" id="300112"/>
    <lineage>
        <taxon>Eukaryota</taxon>
        <taxon>Metazoa</taxon>
        <taxon>Ecdysozoa</taxon>
        <taxon>Arthropoda</taxon>
        <taxon>Hexapoda</taxon>
        <taxon>Insecta</taxon>
        <taxon>Pterygota</taxon>
        <taxon>Neoptera</taxon>
        <taxon>Endopterygota</taxon>
        <taxon>Hymenoptera</taxon>
        <taxon>Apocrita</taxon>
        <taxon>Aculeata</taxon>
        <taxon>Formicoidea</taxon>
        <taxon>Formicidae</taxon>
        <taxon>Myrmicinae</taxon>
        <taxon>Temnothorax</taxon>
    </lineage>
</organism>
<sequence>MTKKYKRIDGVRSWNGISNVEPRFQKNTPRTLKRGNYPIARALNYDTRNEFLPRSEWLTALSPGRAQRGAPAPDPKDVTRNEHTLQACVTRKHEGFDGRDKDLSVAFISTLLLELALQNERQTRTRRIPSNPPFRSRMPSGRLKPARRAPRRKTADLYFFVEGAAGRPVHGQEPSAFLIPGVPFIGS</sequence>
<accession>A0A4V6RGH7</accession>